<feature type="region of interest" description="Disordered" evidence="3">
    <location>
        <begin position="269"/>
        <end position="296"/>
    </location>
</feature>
<protein>
    <submittedName>
        <fullName evidence="5">Ribonuclease H-like domain-containing protein</fullName>
    </submittedName>
</protein>
<comment type="caution">
    <text evidence="5">The sequence shown here is derived from an EMBL/GenBank/DDBJ whole genome shotgun (WGS) entry which is preliminary data.</text>
</comment>
<name>A0ABQ5GIT7_9ASTR</name>
<keyword evidence="1" id="KW-0862">Zinc</keyword>
<keyword evidence="6" id="KW-1185">Reference proteome</keyword>
<evidence type="ECO:0000256" key="3">
    <source>
        <dbReference type="SAM" id="MobiDB-lite"/>
    </source>
</evidence>
<evidence type="ECO:0000313" key="6">
    <source>
        <dbReference type="Proteomes" id="UP001151760"/>
    </source>
</evidence>
<feature type="compositionally biased region" description="Basic and acidic residues" evidence="3">
    <location>
        <begin position="273"/>
        <end position="292"/>
    </location>
</feature>
<evidence type="ECO:0000313" key="5">
    <source>
        <dbReference type="EMBL" id="GJT75116.1"/>
    </source>
</evidence>
<feature type="compositionally biased region" description="Basic and acidic residues" evidence="3">
    <location>
        <begin position="498"/>
        <end position="511"/>
    </location>
</feature>
<keyword evidence="2" id="KW-0175">Coiled coil</keyword>
<evidence type="ECO:0000256" key="2">
    <source>
        <dbReference type="SAM" id="Coils"/>
    </source>
</evidence>
<reference evidence="5" key="1">
    <citation type="journal article" date="2022" name="Int. J. Mol. Sci.">
        <title>Draft Genome of Tanacetum Coccineum: Genomic Comparison of Closely Related Tanacetum-Family Plants.</title>
        <authorList>
            <person name="Yamashiro T."/>
            <person name="Shiraishi A."/>
            <person name="Nakayama K."/>
            <person name="Satake H."/>
        </authorList>
    </citation>
    <scope>NUCLEOTIDE SEQUENCE</scope>
</reference>
<dbReference type="InterPro" id="IPR001878">
    <property type="entry name" value="Znf_CCHC"/>
</dbReference>
<reference evidence="5" key="2">
    <citation type="submission" date="2022-01" db="EMBL/GenBank/DDBJ databases">
        <authorList>
            <person name="Yamashiro T."/>
            <person name="Shiraishi A."/>
            <person name="Satake H."/>
            <person name="Nakayama K."/>
        </authorList>
    </citation>
    <scope>NUCLEOTIDE SEQUENCE</scope>
</reference>
<organism evidence="5 6">
    <name type="scientific">Tanacetum coccineum</name>
    <dbReference type="NCBI Taxonomy" id="301880"/>
    <lineage>
        <taxon>Eukaryota</taxon>
        <taxon>Viridiplantae</taxon>
        <taxon>Streptophyta</taxon>
        <taxon>Embryophyta</taxon>
        <taxon>Tracheophyta</taxon>
        <taxon>Spermatophyta</taxon>
        <taxon>Magnoliopsida</taxon>
        <taxon>eudicotyledons</taxon>
        <taxon>Gunneridae</taxon>
        <taxon>Pentapetalae</taxon>
        <taxon>asterids</taxon>
        <taxon>campanulids</taxon>
        <taxon>Asterales</taxon>
        <taxon>Asteraceae</taxon>
        <taxon>Asteroideae</taxon>
        <taxon>Anthemideae</taxon>
        <taxon>Anthemidinae</taxon>
        <taxon>Tanacetum</taxon>
    </lineage>
</organism>
<dbReference type="SMART" id="SM00343">
    <property type="entry name" value="ZnF_C2HC"/>
    <property type="match status" value="1"/>
</dbReference>
<dbReference type="InterPro" id="IPR036875">
    <property type="entry name" value="Znf_CCHC_sf"/>
</dbReference>
<feature type="compositionally biased region" description="Acidic residues" evidence="3">
    <location>
        <begin position="512"/>
        <end position="524"/>
    </location>
</feature>
<feature type="region of interest" description="Disordered" evidence="3">
    <location>
        <begin position="496"/>
        <end position="529"/>
    </location>
</feature>
<proteinExistence type="predicted"/>
<feature type="compositionally biased region" description="Basic and acidic residues" evidence="3">
    <location>
        <begin position="686"/>
        <end position="712"/>
    </location>
</feature>
<dbReference type="Pfam" id="PF00098">
    <property type="entry name" value="zf-CCHC"/>
    <property type="match status" value="1"/>
</dbReference>
<dbReference type="PROSITE" id="PS50158">
    <property type="entry name" value="ZF_CCHC"/>
    <property type="match status" value="1"/>
</dbReference>
<feature type="region of interest" description="Disordered" evidence="3">
    <location>
        <begin position="315"/>
        <end position="359"/>
    </location>
</feature>
<feature type="region of interest" description="Disordered" evidence="3">
    <location>
        <begin position="686"/>
        <end position="752"/>
    </location>
</feature>
<keyword evidence="1" id="KW-0479">Metal-binding</keyword>
<dbReference type="Gene3D" id="4.10.60.10">
    <property type="entry name" value="Zinc finger, CCHC-type"/>
    <property type="match status" value="1"/>
</dbReference>
<evidence type="ECO:0000256" key="1">
    <source>
        <dbReference type="PROSITE-ProRule" id="PRU00047"/>
    </source>
</evidence>
<evidence type="ECO:0000259" key="4">
    <source>
        <dbReference type="PROSITE" id="PS50158"/>
    </source>
</evidence>
<feature type="domain" description="CCHC-type" evidence="4">
    <location>
        <begin position="76"/>
        <end position="91"/>
    </location>
</feature>
<feature type="compositionally biased region" description="Basic residues" evidence="3">
    <location>
        <begin position="726"/>
        <end position="742"/>
    </location>
</feature>
<keyword evidence="1" id="KW-0863">Zinc-finger</keyword>
<accession>A0ABQ5GIT7</accession>
<dbReference type="SUPFAM" id="SSF57756">
    <property type="entry name" value="Retrovirus zinc finger-like domains"/>
    <property type="match status" value="1"/>
</dbReference>
<sequence>MIIILWDDNCHGDPNGNFGVNTTGGTNSSSQVSSTPGADEVVAMLTVRVQRFIQKIGRNLVFKGKQPVTFDKSKVKCYNCHRKGHFAKECKLGRNQGKRSYGDNGRRNATTNKPSSQALVAQDGLAGYDWSNDFDEPVNYALMAISSSSSSSSSVNEVQNYSKQCLESFKTLQKNFDSKREKHSRAKLEIQGYKLALESLESRILGHEKNELAWGEKYEFQNYELKCREIKINNLKMELEKVVKERDELKVKIEKWEESLKGLHKILNSQMSAKDKNGKTNEVNIEKPKSVHESVVPKPKINRDKVIIEDWYSDDEDDVSEPDLSPRPLPTIPILDSIPEGSSGNHGGQSSSDRSLSGNEDGLTLQSVYDLCVSLCKQVTDQAKEIKHLKAQIKKLKKKAKPVITHHKAWMKSVSMKQRLAGKKSLKKKWMQKESVSKQGRKPAKFLYLQTEDLKRGEDKRCGCLKKGQSEKRELVTEDQIDPRVTSTRSVLTLKPLPKIDPKDKGKKVLEEEAESDAESEGVDEAERKFDQLAKDEEIARKVQEDWEAEEEMKKLAEEEATKAALIQDFDDIQARIEADRLLAARLQEEERETFTVEERAKFLYDTIAAQRRFLAQQRAAAIRSRPPTRTQLRNQMMTYLKHVGGKKHADLKNKNFEEIQVLYKKVKRFDKDFIAIGSAKDERQIKEMNEESKDPKKKRVVNETPREEDTAKVPAEQEVTEQGTKKRKSGHVKMIARKRPRPQPDDDSDDEHRKCLRIDLFHLYDLVMKQYSKITPEGIELILWGDLKIMMESSTEENDQGDFWNNQQDWEIVSWRLYEACGVCILELKDGTVIYMLVERRYPLSKELLQRMLDLGLEVEEESTAALHLVRFIKQQLNEE</sequence>
<dbReference type="EMBL" id="BQNB010018502">
    <property type="protein sequence ID" value="GJT75116.1"/>
    <property type="molecule type" value="Genomic_DNA"/>
</dbReference>
<gene>
    <name evidence="5" type="ORF">Tco_1041841</name>
</gene>
<feature type="coiled-coil region" evidence="2">
    <location>
        <begin position="183"/>
        <end position="266"/>
    </location>
</feature>
<dbReference type="Proteomes" id="UP001151760">
    <property type="component" value="Unassembled WGS sequence"/>
</dbReference>